<reference evidence="2 3" key="1">
    <citation type="submission" date="2019-06" db="EMBL/GenBank/DDBJ databases">
        <title>New taxonomy in bacterial strain CC-CFT640, isolated from vineyard.</title>
        <authorList>
            <person name="Lin S.-Y."/>
            <person name="Tsai C.-F."/>
            <person name="Young C.-C."/>
        </authorList>
    </citation>
    <scope>NUCLEOTIDE SEQUENCE [LARGE SCALE GENOMIC DNA]</scope>
    <source>
        <strain evidence="2 3">CC-CFT640</strain>
    </source>
</reference>
<sequence>MHLHHDSDEIAWVLEGEFTFEIGEKVTTGGPGTCAFLPRNVPHAWKNSGDQPGRVVFLYTPAGAGRFVEEMLERPPEGDLKKRLEESGWEVLGSNPL</sequence>
<comment type="caution">
    <text evidence="2">The sequence shown here is derived from an EMBL/GenBank/DDBJ whole genome shotgun (WGS) entry which is preliminary data.</text>
</comment>
<feature type="domain" description="Cupin type-2" evidence="1">
    <location>
        <begin position="2"/>
        <end position="59"/>
    </location>
</feature>
<dbReference type="InterPro" id="IPR013096">
    <property type="entry name" value="Cupin_2"/>
</dbReference>
<dbReference type="InterPro" id="IPR053146">
    <property type="entry name" value="QDO-like"/>
</dbReference>
<accession>A0A5C8PNH5</accession>
<keyword evidence="3" id="KW-1185">Reference proteome</keyword>
<dbReference type="InterPro" id="IPR014710">
    <property type="entry name" value="RmlC-like_jellyroll"/>
</dbReference>
<evidence type="ECO:0000313" key="2">
    <source>
        <dbReference type="EMBL" id="TXL75147.1"/>
    </source>
</evidence>
<gene>
    <name evidence="2" type="ORF">FHP25_14785</name>
</gene>
<dbReference type="InterPro" id="IPR011051">
    <property type="entry name" value="RmlC_Cupin_sf"/>
</dbReference>
<name>A0A5C8PNH5_9HYPH</name>
<dbReference type="OrthoDB" id="9798709at2"/>
<dbReference type="Gene3D" id="2.60.120.10">
    <property type="entry name" value="Jelly Rolls"/>
    <property type="match status" value="1"/>
</dbReference>
<evidence type="ECO:0000313" key="3">
    <source>
        <dbReference type="Proteomes" id="UP000321638"/>
    </source>
</evidence>
<dbReference type="AlphaFoldDB" id="A0A5C8PNH5"/>
<proteinExistence type="predicted"/>
<dbReference type="EMBL" id="VDUZ01000015">
    <property type="protein sequence ID" value="TXL75147.1"/>
    <property type="molecule type" value="Genomic_DNA"/>
</dbReference>
<evidence type="ECO:0000259" key="1">
    <source>
        <dbReference type="Pfam" id="PF07883"/>
    </source>
</evidence>
<dbReference type="PANTHER" id="PTHR36440:SF1">
    <property type="entry name" value="PUTATIVE (AFU_ORTHOLOGUE AFUA_8G07350)-RELATED"/>
    <property type="match status" value="1"/>
</dbReference>
<dbReference type="Pfam" id="PF07883">
    <property type="entry name" value="Cupin_2"/>
    <property type="match status" value="1"/>
</dbReference>
<dbReference type="PANTHER" id="PTHR36440">
    <property type="entry name" value="PUTATIVE (AFU_ORTHOLOGUE AFUA_8G07350)-RELATED"/>
    <property type="match status" value="1"/>
</dbReference>
<organism evidence="2 3">
    <name type="scientific">Vineibacter terrae</name>
    <dbReference type="NCBI Taxonomy" id="2586908"/>
    <lineage>
        <taxon>Bacteria</taxon>
        <taxon>Pseudomonadati</taxon>
        <taxon>Pseudomonadota</taxon>
        <taxon>Alphaproteobacteria</taxon>
        <taxon>Hyphomicrobiales</taxon>
        <taxon>Vineibacter</taxon>
    </lineage>
</organism>
<dbReference type="Proteomes" id="UP000321638">
    <property type="component" value="Unassembled WGS sequence"/>
</dbReference>
<protein>
    <submittedName>
        <fullName evidence="2">Cupin domain-containing protein</fullName>
    </submittedName>
</protein>
<dbReference type="SUPFAM" id="SSF51182">
    <property type="entry name" value="RmlC-like cupins"/>
    <property type="match status" value="1"/>
</dbReference>